<comment type="caution">
    <text evidence="2">The sequence shown here is derived from an EMBL/GenBank/DDBJ whole genome shotgun (WGS) entry which is preliminary data.</text>
</comment>
<dbReference type="Proteomes" id="UP000198287">
    <property type="component" value="Unassembled WGS sequence"/>
</dbReference>
<feature type="non-terminal residue" evidence="2">
    <location>
        <position position="1"/>
    </location>
</feature>
<dbReference type="SUPFAM" id="SSF47473">
    <property type="entry name" value="EF-hand"/>
    <property type="match status" value="1"/>
</dbReference>
<dbReference type="InterPro" id="IPR002048">
    <property type="entry name" value="EF_hand_dom"/>
</dbReference>
<dbReference type="GO" id="GO:0005509">
    <property type="term" value="F:calcium ion binding"/>
    <property type="evidence" value="ECO:0007669"/>
    <property type="project" value="InterPro"/>
</dbReference>
<dbReference type="PROSITE" id="PS50222">
    <property type="entry name" value="EF_HAND_2"/>
    <property type="match status" value="1"/>
</dbReference>
<evidence type="ECO:0000313" key="2">
    <source>
        <dbReference type="EMBL" id="OXA49923.1"/>
    </source>
</evidence>
<gene>
    <name evidence="2" type="ORF">Fcan01_15208</name>
</gene>
<dbReference type="CDD" id="cd00051">
    <property type="entry name" value="EFh"/>
    <property type="match status" value="1"/>
</dbReference>
<dbReference type="AlphaFoldDB" id="A0A226DXD1"/>
<evidence type="ECO:0000313" key="3">
    <source>
        <dbReference type="Proteomes" id="UP000198287"/>
    </source>
</evidence>
<dbReference type="OrthoDB" id="343296at2759"/>
<protein>
    <submittedName>
        <fullName evidence="2">Putative calcium-binding protein CML25</fullName>
    </submittedName>
</protein>
<name>A0A226DXD1_FOLCA</name>
<reference evidence="2 3" key="1">
    <citation type="submission" date="2015-12" db="EMBL/GenBank/DDBJ databases">
        <title>The genome of Folsomia candida.</title>
        <authorList>
            <person name="Faddeeva A."/>
            <person name="Derks M.F."/>
            <person name="Anvar Y."/>
            <person name="Smit S."/>
            <person name="Van Straalen N."/>
            <person name="Roelofs D."/>
        </authorList>
    </citation>
    <scope>NUCLEOTIDE SEQUENCE [LARGE SCALE GENOMIC DNA]</scope>
    <source>
        <strain evidence="2 3">VU population</strain>
        <tissue evidence="2">Whole body</tissue>
    </source>
</reference>
<proteinExistence type="predicted"/>
<sequence length="271" mass="30881">EFDFILHAKTLPFSQKLDHHHHGISGQILTNKDGTWASFANSPLTEGPWDHDPTLRRAASTPSNHMTQNLRASRETTRPLKWYQKITIHSILGGAVRNLRPEPTNDDEAEMSPSSEQVEIAVNYEKATQALFEAIIRYRKESKAAKDNYHTVKVDLKQFPEWNDVMVDRLRSTFQVFDITGDGLLDFEEFCTTLEEFGDITSIETRKKYFATIDDGSGSIDFLEFIRLVYKVTVKTPPGAEDLAVTFQSIDRNMARIRSLDVVQQLQAGLF</sequence>
<dbReference type="Pfam" id="PF13202">
    <property type="entry name" value="EF-hand_5"/>
    <property type="match status" value="1"/>
</dbReference>
<feature type="domain" description="EF-hand" evidence="1">
    <location>
        <begin position="165"/>
        <end position="200"/>
    </location>
</feature>
<accession>A0A226DXD1</accession>
<dbReference type="SMART" id="SM00054">
    <property type="entry name" value="EFh"/>
    <property type="match status" value="2"/>
</dbReference>
<dbReference type="InterPro" id="IPR011992">
    <property type="entry name" value="EF-hand-dom_pair"/>
</dbReference>
<dbReference type="STRING" id="158441.A0A226DXD1"/>
<dbReference type="Gene3D" id="1.10.238.10">
    <property type="entry name" value="EF-hand"/>
    <property type="match status" value="1"/>
</dbReference>
<evidence type="ECO:0000259" key="1">
    <source>
        <dbReference type="PROSITE" id="PS50222"/>
    </source>
</evidence>
<keyword evidence="3" id="KW-1185">Reference proteome</keyword>
<organism evidence="2 3">
    <name type="scientific">Folsomia candida</name>
    <name type="common">Springtail</name>
    <dbReference type="NCBI Taxonomy" id="158441"/>
    <lineage>
        <taxon>Eukaryota</taxon>
        <taxon>Metazoa</taxon>
        <taxon>Ecdysozoa</taxon>
        <taxon>Arthropoda</taxon>
        <taxon>Hexapoda</taxon>
        <taxon>Collembola</taxon>
        <taxon>Entomobryomorpha</taxon>
        <taxon>Isotomoidea</taxon>
        <taxon>Isotomidae</taxon>
        <taxon>Proisotominae</taxon>
        <taxon>Folsomia</taxon>
    </lineage>
</organism>
<dbReference type="EMBL" id="LNIX01000009">
    <property type="protein sequence ID" value="OXA49923.1"/>
    <property type="molecule type" value="Genomic_DNA"/>
</dbReference>